<sequence length="52" mass="5942">MVGLERNHPQESPACDAPNQNEGRRRSWDLARLWKHGYEWHGGSTTIPNQSA</sequence>
<keyword evidence="5" id="KW-1185">Reference proteome</keyword>
<protein>
    <submittedName>
        <fullName evidence="3 4">Uncharacterized protein</fullName>
    </submittedName>
</protein>
<dbReference type="Proteomes" id="UP000006727">
    <property type="component" value="Chromosome 24"/>
</dbReference>
<dbReference type="Gramene" id="Pp3c24_15020V3.1">
    <property type="protein sequence ID" value="PAC:32909192.CDS.1"/>
    <property type="gene ID" value="Pp3c24_15020"/>
</dbReference>
<dbReference type="EnsemblPlants" id="Pp3c24_15020V3.1">
    <property type="protein sequence ID" value="PAC:32909192.CDS.1"/>
    <property type="gene ID" value="Pp3c24_15020"/>
</dbReference>
<evidence type="ECO:0000313" key="3">
    <source>
        <dbReference type="EMBL" id="PNR28502.1"/>
    </source>
</evidence>
<dbReference type="AlphaFoldDB" id="A0A2K1IGU8"/>
<dbReference type="Gramene" id="Pp3c24_15030V3.1">
    <property type="protein sequence ID" value="PAC:32908854.CDS.1"/>
    <property type="gene ID" value="Pp3c24_15030"/>
</dbReference>
<reference evidence="3 5" key="1">
    <citation type="journal article" date="2008" name="Science">
        <title>The Physcomitrella genome reveals evolutionary insights into the conquest of land by plants.</title>
        <authorList>
            <person name="Rensing S."/>
            <person name="Lang D."/>
            <person name="Zimmer A."/>
            <person name="Terry A."/>
            <person name="Salamov A."/>
            <person name="Shapiro H."/>
            <person name="Nishiyama T."/>
            <person name="Perroud P.-F."/>
            <person name="Lindquist E."/>
            <person name="Kamisugi Y."/>
            <person name="Tanahashi T."/>
            <person name="Sakakibara K."/>
            <person name="Fujita T."/>
            <person name="Oishi K."/>
            <person name="Shin-I T."/>
            <person name="Kuroki Y."/>
            <person name="Toyoda A."/>
            <person name="Suzuki Y."/>
            <person name="Hashimoto A."/>
            <person name="Yamaguchi K."/>
            <person name="Sugano A."/>
            <person name="Kohara Y."/>
            <person name="Fujiyama A."/>
            <person name="Anterola A."/>
            <person name="Aoki S."/>
            <person name="Ashton N."/>
            <person name="Barbazuk W.B."/>
            <person name="Barker E."/>
            <person name="Bennetzen J."/>
            <person name="Bezanilla M."/>
            <person name="Blankenship R."/>
            <person name="Cho S.H."/>
            <person name="Dutcher S."/>
            <person name="Estelle M."/>
            <person name="Fawcett J.A."/>
            <person name="Gundlach H."/>
            <person name="Hanada K."/>
            <person name="Heyl A."/>
            <person name="Hicks K.A."/>
            <person name="Hugh J."/>
            <person name="Lohr M."/>
            <person name="Mayer K."/>
            <person name="Melkozernov A."/>
            <person name="Murata T."/>
            <person name="Nelson D."/>
            <person name="Pils B."/>
            <person name="Prigge M."/>
            <person name="Reiss B."/>
            <person name="Renner T."/>
            <person name="Rombauts S."/>
            <person name="Rushton P."/>
            <person name="Sanderfoot A."/>
            <person name="Schween G."/>
            <person name="Shiu S.-H."/>
            <person name="Stueber K."/>
            <person name="Theodoulou F.L."/>
            <person name="Tu H."/>
            <person name="Van de Peer Y."/>
            <person name="Verrier P.J."/>
            <person name="Waters E."/>
            <person name="Wood A."/>
            <person name="Yang L."/>
            <person name="Cove D."/>
            <person name="Cuming A."/>
            <person name="Hasebe M."/>
            <person name="Lucas S."/>
            <person name="Mishler D.B."/>
            <person name="Reski R."/>
            <person name="Grigoriev I."/>
            <person name="Quatrano R.S."/>
            <person name="Boore J.L."/>
        </authorList>
    </citation>
    <scope>NUCLEOTIDE SEQUENCE [LARGE SCALE GENOMIC DNA]</scope>
    <source>
        <strain evidence="4 5">cv. Gransden 2004</strain>
    </source>
</reference>
<dbReference type="EMBL" id="ABEU02000024">
    <property type="protein sequence ID" value="PNR28502.1"/>
    <property type="molecule type" value="Genomic_DNA"/>
</dbReference>
<evidence type="ECO:0000313" key="4">
    <source>
        <dbReference type="EnsemblPlants" id="PAC:32908854.CDS.1"/>
    </source>
</evidence>
<reference evidence="3 5" key="2">
    <citation type="journal article" date="2018" name="Plant J.">
        <title>The Physcomitrella patens chromosome-scale assembly reveals moss genome structure and evolution.</title>
        <authorList>
            <person name="Lang D."/>
            <person name="Ullrich K.K."/>
            <person name="Murat F."/>
            <person name="Fuchs J."/>
            <person name="Jenkins J."/>
            <person name="Haas F.B."/>
            <person name="Piednoel M."/>
            <person name="Gundlach H."/>
            <person name="Van Bel M."/>
            <person name="Meyberg R."/>
            <person name="Vives C."/>
            <person name="Morata J."/>
            <person name="Symeonidi A."/>
            <person name="Hiss M."/>
            <person name="Muchero W."/>
            <person name="Kamisugi Y."/>
            <person name="Saleh O."/>
            <person name="Blanc G."/>
            <person name="Decker E.L."/>
            <person name="van Gessel N."/>
            <person name="Grimwood J."/>
            <person name="Hayes R.D."/>
            <person name="Graham S.W."/>
            <person name="Gunter L.E."/>
            <person name="McDaniel S.F."/>
            <person name="Hoernstein S.N.W."/>
            <person name="Larsson A."/>
            <person name="Li F.W."/>
            <person name="Perroud P.F."/>
            <person name="Phillips J."/>
            <person name="Ranjan P."/>
            <person name="Rokshar D.S."/>
            <person name="Rothfels C.J."/>
            <person name="Schneider L."/>
            <person name="Shu S."/>
            <person name="Stevenson D.W."/>
            <person name="Thummler F."/>
            <person name="Tillich M."/>
            <person name="Villarreal Aguilar J.C."/>
            <person name="Widiez T."/>
            <person name="Wong G.K."/>
            <person name="Wymore A."/>
            <person name="Zhang Y."/>
            <person name="Zimmer A.D."/>
            <person name="Quatrano R.S."/>
            <person name="Mayer K.F.X."/>
            <person name="Goodstein D."/>
            <person name="Casacuberta J.M."/>
            <person name="Vandepoele K."/>
            <person name="Reski R."/>
            <person name="Cuming A.C."/>
            <person name="Tuskan G.A."/>
            <person name="Maumus F."/>
            <person name="Salse J."/>
            <person name="Schmutz J."/>
            <person name="Rensing S.A."/>
        </authorList>
    </citation>
    <scope>NUCLEOTIDE SEQUENCE [LARGE SCALE GENOMIC DNA]</scope>
    <source>
        <strain evidence="4 5">cv. Gransden 2004</strain>
    </source>
</reference>
<feature type="region of interest" description="Disordered" evidence="1">
    <location>
        <begin position="1"/>
        <end position="25"/>
    </location>
</feature>
<evidence type="ECO:0000313" key="2">
    <source>
        <dbReference type="EMBL" id="PNR28501.1"/>
    </source>
</evidence>
<reference evidence="4" key="3">
    <citation type="submission" date="2020-12" db="UniProtKB">
        <authorList>
            <consortium name="EnsemblPlants"/>
        </authorList>
    </citation>
    <scope>IDENTIFICATION</scope>
</reference>
<dbReference type="InParanoid" id="A0A2K1IGU8"/>
<evidence type="ECO:0000313" key="5">
    <source>
        <dbReference type="Proteomes" id="UP000006727"/>
    </source>
</evidence>
<dbReference type="EnsemblPlants" id="Pp3c24_15030V3.1">
    <property type="protein sequence ID" value="PAC:32908854.CDS.1"/>
    <property type="gene ID" value="Pp3c24_15030"/>
</dbReference>
<dbReference type="EMBL" id="ABEU02000024">
    <property type="protein sequence ID" value="PNR28501.1"/>
    <property type="molecule type" value="Genomic_DNA"/>
</dbReference>
<gene>
    <name evidence="2" type="ORF">PHYPA_029093</name>
    <name evidence="3" type="ORF">PHYPA_029094</name>
</gene>
<accession>A0A2K1IGU8</accession>
<proteinExistence type="predicted"/>
<name>A0A2K1IGU8_PHYPA</name>
<evidence type="ECO:0000256" key="1">
    <source>
        <dbReference type="SAM" id="MobiDB-lite"/>
    </source>
</evidence>
<organism evidence="3">
    <name type="scientific">Physcomitrium patens</name>
    <name type="common">Spreading-leaved earth moss</name>
    <name type="synonym">Physcomitrella patens</name>
    <dbReference type="NCBI Taxonomy" id="3218"/>
    <lineage>
        <taxon>Eukaryota</taxon>
        <taxon>Viridiplantae</taxon>
        <taxon>Streptophyta</taxon>
        <taxon>Embryophyta</taxon>
        <taxon>Bryophyta</taxon>
        <taxon>Bryophytina</taxon>
        <taxon>Bryopsida</taxon>
        <taxon>Funariidae</taxon>
        <taxon>Funariales</taxon>
        <taxon>Funariaceae</taxon>
        <taxon>Physcomitrium</taxon>
    </lineage>
</organism>